<dbReference type="EMBL" id="GIIL01007550">
    <property type="protein sequence ID" value="NOV51276.1"/>
    <property type="molecule type" value="Transcribed_RNA"/>
</dbReference>
<dbReference type="AlphaFoldDB" id="A0A6M2DY42"/>
<evidence type="ECO:0000313" key="2">
    <source>
        <dbReference type="EMBL" id="NOV51276.1"/>
    </source>
</evidence>
<evidence type="ECO:0000256" key="1">
    <source>
        <dbReference type="SAM" id="SignalP"/>
    </source>
</evidence>
<feature type="chain" id="PRO_5026903282" evidence="1">
    <location>
        <begin position="26"/>
        <end position="164"/>
    </location>
</feature>
<proteinExistence type="predicted"/>
<organism evidence="2">
    <name type="scientific">Xenopsylla cheopis</name>
    <name type="common">Oriental rat flea</name>
    <name type="synonym">Pulex cheopis</name>
    <dbReference type="NCBI Taxonomy" id="163159"/>
    <lineage>
        <taxon>Eukaryota</taxon>
        <taxon>Metazoa</taxon>
        <taxon>Ecdysozoa</taxon>
        <taxon>Arthropoda</taxon>
        <taxon>Hexapoda</taxon>
        <taxon>Insecta</taxon>
        <taxon>Pterygota</taxon>
        <taxon>Neoptera</taxon>
        <taxon>Endopterygota</taxon>
        <taxon>Siphonaptera</taxon>
        <taxon>Pulicidae</taxon>
        <taxon>Xenopsyllinae</taxon>
        <taxon>Xenopsylla</taxon>
    </lineage>
</organism>
<name>A0A6M2DY42_XENCH</name>
<keyword evidence="1" id="KW-0732">Signal</keyword>
<reference evidence="2" key="1">
    <citation type="submission" date="2020-03" db="EMBL/GenBank/DDBJ databases">
        <title>Transcriptomic Profiling of the Digestive Tract of the Rat Flea, Xenopsylla cheopis, Following Blood Feeding and Infection with Yersinia pestis.</title>
        <authorList>
            <person name="Bland D.M."/>
            <person name="Martens C.A."/>
            <person name="Virtaneva K."/>
            <person name="Kanakabandi K."/>
            <person name="Long D."/>
            <person name="Rosenke R."/>
            <person name="Saturday G.A."/>
            <person name="Hoyt F.H."/>
            <person name="Bruno D.P."/>
            <person name="Ribeiro J.M.C."/>
            <person name="Hinnebusch J."/>
        </authorList>
    </citation>
    <scope>NUCLEOTIDE SEQUENCE</scope>
</reference>
<sequence>MYQAMSQALTYLMDLLICLPPTVLTISKFLTEILPANIHPIGQSIFLQLLLSALYTELINATEKQLMIPGKLRIDGKILLNIRDQLAEALCYIDEDDKHTQQMAEFVARVQNAGIEDIVGNIDGDIAQMDNFTLSFGTTLNHTRFLSCWPLSVDQTINLLLARR</sequence>
<accession>A0A6M2DY42</accession>
<protein>
    <submittedName>
        <fullName evidence="2">Putative secreted protein</fullName>
    </submittedName>
</protein>
<feature type="signal peptide" evidence="1">
    <location>
        <begin position="1"/>
        <end position="25"/>
    </location>
</feature>